<organism evidence="2 3">
    <name type="scientific">Roseomonas marmotae</name>
    <dbReference type="NCBI Taxonomy" id="2768161"/>
    <lineage>
        <taxon>Bacteria</taxon>
        <taxon>Pseudomonadati</taxon>
        <taxon>Pseudomonadota</taxon>
        <taxon>Alphaproteobacteria</taxon>
        <taxon>Acetobacterales</taxon>
        <taxon>Roseomonadaceae</taxon>
        <taxon>Roseomonas</taxon>
    </lineage>
</organism>
<name>A0ABS3KIK4_9PROT</name>
<evidence type="ECO:0000313" key="2">
    <source>
        <dbReference type="EMBL" id="MBO1077280.1"/>
    </source>
</evidence>
<proteinExistence type="predicted"/>
<keyword evidence="2" id="KW-0255">Endonuclease</keyword>
<accession>A0ABS3KIK4</accession>
<reference evidence="2 3" key="1">
    <citation type="submission" date="2020-09" db="EMBL/GenBank/DDBJ databases">
        <title>Roseomonas.</title>
        <authorList>
            <person name="Zhu W."/>
        </authorList>
    </citation>
    <scope>NUCLEOTIDE SEQUENCE [LARGE SCALE GENOMIC DNA]</scope>
    <source>
        <strain evidence="2 3">1311</strain>
    </source>
</reference>
<dbReference type="Proteomes" id="UP001518990">
    <property type="component" value="Unassembled WGS sequence"/>
</dbReference>
<dbReference type="InterPro" id="IPR044925">
    <property type="entry name" value="His-Me_finger_sf"/>
</dbReference>
<dbReference type="EMBL" id="JACTNF010000058">
    <property type="protein sequence ID" value="MBO1077280.1"/>
    <property type="molecule type" value="Genomic_DNA"/>
</dbReference>
<dbReference type="Gene3D" id="3.90.75.20">
    <property type="match status" value="1"/>
</dbReference>
<evidence type="ECO:0000259" key="1">
    <source>
        <dbReference type="Pfam" id="PF13392"/>
    </source>
</evidence>
<keyword evidence="2" id="KW-0540">Nuclease</keyword>
<dbReference type="Pfam" id="PF13392">
    <property type="entry name" value="HNH_3"/>
    <property type="match status" value="1"/>
</dbReference>
<evidence type="ECO:0000313" key="3">
    <source>
        <dbReference type="Proteomes" id="UP001518990"/>
    </source>
</evidence>
<feature type="domain" description="HNH nuclease" evidence="1">
    <location>
        <begin position="7"/>
        <end position="47"/>
    </location>
</feature>
<dbReference type="SUPFAM" id="SSF54060">
    <property type="entry name" value="His-Me finger endonucleases"/>
    <property type="match status" value="1"/>
</dbReference>
<comment type="caution">
    <text evidence="2">The sequence shown here is derived from an EMBL/GenBank/DDBJ whole genome shotgun (WGS) entry which is preliminary data.</text>
</comment>
<protein>
    <submittedName>
        <fullName evidence="2">HNH endonuclease</fullName>
    </submittedName>
</protein>
<dbReference type="GO" id="GO:0004519">
    <property type="term" value="F:endonuclease activity"/>
    <property type="evidence" value="ECO:0007669"/>
    <property type="project" value="UniProtKB-KW"/>
</dbReference>
<sequence length="66" mass="7496">MIDRKTYRFHDLVAAAFLPEPPQSDCVIGFRNGNPSDCSAENLYWLPCPYIPSNSNPTDDHQHSFV</sequence>
<dbReference type="InterPro" id="IPR003615">
    <property type="entry name" value="HNH_nuc"/>
</dbReference>
<keyword evidence="3" id="KW-1185">Reference proteome</keyword>
<gene>
    <name evidence="2" type="ORF">IAI60_22050</name>
</gene>
<keyword evidence="2" id="KW-0378">Hydrolase</keyword>